<reference evidence="2" key="1">
    <citation type="submission" date="2021-11" db="EMBL/GenBank/DDBJ databases">
        <title>Streptomyces corallinus and Kineosporia corallina sp. nov., two new coral-derived marine actinobacteria.</title>
        <authorList>
            <person name="Buangrab K."/>
            <person name="Sutthacheep M."/>
            <person name="Yeemin T."/>
            <person name="Harunari E."/>
            <person name="Igarashi Y."/>
            <person name="Sripreechasak P."/>
            <person name="Kanchanasin P."/>
            <person name="Tanasupawat S."/>
            <person name="Phongsopitanun W."/>
        </authorList>
    </citation>
    <scope>NUCLEOTIDE SEQUENCE</scope>
    <source>
        <strain evidence="2">JCM 31032</strain>
    </source>
</reference>
<keyword evidence="3" id="KW-1185">Reference proteome</keyword>
<feature type="region of interest" description="Disordered" evidence="1">
    <location>
        <begin position="152"/>
        <end position="172"/>
    </location>
</feature>
<name>A0A9X1NKW1_9ACTN</name>
<dbReference type="RefSeq" id="WP_231449734.1">
    <property type="nucleotide sequence ID" value="NZ_JAJOMB010000036.1"/>
</dbReference>
<feature type="compositionally biased region" description="Low complexity" evidence="1">
    <location>
        <begin position="19"/>
        <end position="32"/>
    </location>
</feature>
<gene>
    <name evidence="2" type="ORF">LR394_38900</name>
</gene>
<accession>A0A9X1NKW1</accession>
<evidence type="ECO:0000313" key="2">
    <source>
        <dbReference type="EMBL" id="MCD5316882.1"/>
    </source>
</evidence>
<feature type="compositionally biased region" description="Basic and acidic residues" evidence="1">
    <location>
        <begin position="156"/>
        <end position="166"/>
    </location>
</feature>
<feature type="region of interest" description="Disordered" evidence="1">
    <location>
        <begin position="1"/>
        <end position="40"/>
    </location>
</feature>
<feature type="compositionally biased region" description="Basic and acidic residues" evidence="1">
    <location>
        <begin position="1"/>
        <end position="12"/>
    </location>
</feature>
<evidence type="ECO:0000256" key="1">
    <source>
        <dbReference type="SAM" id="MobiDB-lite"/>
    </source>
</evidence>
<dbReference type="AlphaFoldDB" id="A0A9X1NKW1"/>
<comment type="caution">
    <text evidence="2">The sequence shown here is derived from an EMBL/GenBank/DDBJ whole genome shotgun (WGS) entry which is preliminary data.</text>
</comment>
<organism evidence="2 3">
    <name type="scientific">Kineosporia babensis</name>
    <dbReference type="NCBI Taxonomy" id="499548"/>
    <lineage>
        <taxon>Bacteria</taxon>
        <taxon>Bacillati</taxon>
        <taxon>Actinomycetota</taxon>
        <taxon>Actinomycetes</taxon>
        <taxon>Kineosporiales</taxon>
        <taxon>Kineosporiaceae</taxon>
        <taxon>Kineosporia</taxon>
    </lineage>
</organism>
<sequence length="172" mass="18222">MQPHPDRSHEESTGQTSSGDAPGTGPATGPTDPTEHSLNPQDRASLVNMLNAVHHANARPEKIFAVTVLAGGHYVLPIQLPELSSLEGTYAARVRTSWNKTEADLRAAAAEHGSPITVVHLFAATPQGQAYIVAVQHISSLPLVTAHHAPVQQHTGDVDTSVRRAEGTTFNP</sequence>
<evidence type="ECO:0000313" key="3">
    <source>
        <dbReference type="Proteomes" id="UP001138997"/>
    </source>
</evidence>
<dbReference type="EMBL" id="JAJOMB010000036">
    <property type="protein sequence ID" value="MCD5316882.1"/>
    <property type="molecule type" value="Genomic_DNA"/>
</dbReference>
<proteinExistence type="predicted"/>
<protein>
    <submittedName>
        <fullName evidence="2">Uncharacterized protein</fullName>
    </submittedName>
</protein>
<dbReference type="Proteomes" id="UP001138997">
    <property type="component" value="Unassembled WGS sequence"/>
</dbReference>